<evidence type="ECO:0000256" key="7">
    <source>
        <dbReference type="ARBA" id="ARBA00022562"/>
    </source>
</evidence>
<dbReference type="GO" id="GO:0043657">
    <property type="term" value="C:host cell"/>
    <property type="evidence" value="ECO:0007669"/>
    <property type="project" value="GOC"/>
</dbReference>
<evidence type="ECO:0000256" key="14">
    <source>
        <dbReference type="ARBA" id="ARBA00023296"/>
    </source>
</evidence>
<organism evidence="16">
    <name type="scientific">Circoviridae batCV-SC703</name>
    <dbReference type="NCBI Taxonomy" id="1169622"/>
    <lineage>
        <taxon>Viruses</taxon>
        <taxon>Monodnaviria</taxon>
        <taxon>Shotokuvirae</taxon>
        <taxon>Cressdnaviricota</taxon>
        <taxon>Arfiviricetes</taxon>
        <taxon>Jormunvirales</taxon>
        <taxon>Draupnirviridae</taxon>
        <taxon>Audaxivirus</taxon>
        <taxon>Audaxivirus bacesis</taxon>
    </lineage>
</organism>
<keyword evidence="13" id="KW-0238">DNA-binding</keyword>
<keyword evidence="4" id="KW-1140">T=1 icosahedral capsid protein</keyword>
<sequence>MAKYRKRLYRRKRRFNRRYTRKRPVGSSPGAIRFFKLRRAYDILLPAGGQNLNSYIDNNPNQAQDWANVAGLFEMYRVAGIKLTFVPSGNVNSIPVNVPVNNSRFRPVYLALDTNDQLPSVSVNSIVQYENLKIKNTFSMWSVYYKMKRRLPFATTAAMSTSGYTSCQAPVATQGIIALFEGQQSQSQTDLGKMIVTMYVCARNRH</sequence>
<keyword evidence="7" id="KW-1048">Host nucleus</keyword>
<keyword evidence="14" id="KW-1160">Virus entry into host cell</keyword>
<keyword evidence="8" id="KW-0945">Host-virus interaction</keyword>
<dbReference type="GO" id="GO:0039615">
    <property type="term" value="C:T=1 icosahedral viral capsid"/>
    <property type="evidence" value="ECO:0007669"/>
    <property type="project" value="UniProtKB-KW"/>
</dbReference>
<name>H9XTK6_9VIRU</name>
<evidence type="ECO:0000256" key="11">
    <source>
        <dbReference type="ARBA" id="ARBA00022844"/>
    </source>
</evidence>
<evidence type="ECO:0000256" key="2">
    <source>
        <dbReference type="ARBA" id="ARBA00004328"/>
    </source>
</evidence>
<evidence type="ECO:0000256" key="1">
    <source>
        <dbReference type="ARBA" id="ARBA00004147"/>
    </source>
</evidence>
<keyword evidence="11" id="KW-0946">Virion</keyword>
<evidence type="ECO:0000256" key="6">
    <source>
        <dbReference type="ARBA" id="ARBA00022561"/>
    </source>
</evidence>
<dbReference type="GO" id="GO:0019062">
    <property type="term" value="P:virion attachment to host cell"/>
    <property type="evidence" value="ECO:0007669"/>
    <property type="project" value="UniProtKB-KW"/>
</dbReference>
<comment type="similarity">
    <text evidence="3">Belongs to the circoviridae capsid protein family.</text>
</comment>
<evidence type="ECO:0000256" key="5">
    <source>
        <dbReference type="ARBA" id="ARBA00022524"/>
    </source>
</evidence>
<evidence type="ECO:0000256" key="15">
    <source>
        <dbReference type="ARBA" id="ARBA00046863"/>
    </source>
</evidence>
<proteinExistence type="inferred from homology"/>
<dbReference type="Pfam" id="PF02443">
    <property type="entry name" value="Circo_capsid"/>
    <property type="match status" value="1"/>
</dbReference>
<dbReference type="GO" id="GO:0075509">
    <property type="term" value="P:endocytosis involved in viral entry into host cell"/>
    <property type="evidence" value="ECO:0007669"/>
    <property type="project" value="UniProtKB-KW"/>
</dbReference>
<evidence type="ECO:0000256" key="3">
    <source>
        <dbReference type="ARBA" id="ARBA00010301"/>
    </source>
</evidence>
<reference evidence="16" key="1">
    <citation type="journal article" date="2012" name="J. Virol.">
        <title>Metagenomic analysis of viruses from bat fecal samples reveals many novel viruses in insectivorous bats in china.</title>
        <authorList>
            <person name="Ge X."/>
            <person name="Li Y."/>
            <person name="Yang X."/>
            <person name="Zhang H."/>
            <person name="Zhou P."/>
            <person name="Zhang Y."/>
            <person name="Shi Z."/>
        </authorList>
    </citation>
    <scope>NUCLEOTIDE SEQUENCE</scope>
</reference>
<evidence type="ECO:0000256" key="10">
    <source>
        <dbReference type="ARBA" id="ARBA00022804"/>
    </source>
</evidence>
<evidence type="ECO:0000256" key="4">
    <source>
        <dbReference type="ARBA" id="ARBA00022431"/>
    </source>
</evidence>
<comment type="subunit">
    <text evidence="15">Homomultimer. Assembles in the nucleus, presumably in an immature form, then migrates to the cytoplasm once assembled as mature virion. Interacts with Rep; this interaction relocates Rep into the nucleus.</text>
</comment>
<dbReference type="GO" id="GO:0042025">
    <property type="term" value="C:host cell nucleus"/>
    <property type="evidence" value="ECO:0007669"/>
    <property type="project" value="UniProtKB-SubCell"/>
</dbReference>
<evidence type="ECO:0000256" key="9">
    <source>
        <dbReference type="ARBA" id="ARBA00022595"/>
    </source>
</evidence>
<keyword evidence="5" id="KW-1163">Viral penetration into host nucleus</keyword>
<keyword evidence="6" id="KW-0167">Capsid protein</keyword>
<dbReference type="InterPro" id="IPR003383">
    <property type="entry name" value="Circovirus_capsid"/>
</dbReference>
<dbReference type="GO" id="GO:0075732">
    <property type="term" value="P:viral penetration into host nucleus"/>
    <property type="evidence" value="ECO:0007669"/>
    <property type="project" value="UniProtKB-KW"/>
</dbReference>
<comment type="subcellular location">
    <subcellularLocation>
        <location evidence="1">Host nucleus</location>
    </subcellularLocation>
    <subcellularLocation>
        <location evidence="2">Virion</location>
    </subcellularLocation>
</comment>
<accession>H9XTK6</accession>
<protein>
    <submittedName>
        <fullName evidence="16">Putative Cap</fullName>
    </submittedName>
</protein>
<evidence type="ECO:0000313" key="16">
    <source>
        <dbReference type="EMBL" id="AFH02743.1"/>
    </source>
</evidence>
<dbReference type="EMBL" id="JN857329">
    <property type="protein sequence ID" value="AFH02743.1"/>
    <property type="molecule type" value="Genomic_DNA"/>
</dbReference>
<keyword evidence="12" id="KW-1164">Virus endocytosis by host</keyword>
<evidence type="ECO:0000256" key="8">
    <source>
        <dbReference type="ARBA" id="ARBA00022581"/>
    </source>
</evidence>
<keyword evidence="10" id="KW-1161">Viral attachment to host cell</keyword>
<dbReference type="GO" id="GO:0019069">
    <property type="term" value="P:viral capsid assembly"/>
    <property type="evidence" value="ECO:0007669"/>
    <property type="project" value="InterPro"/>
</dbReference>
<evidence type="ECO:0000256" key="12">
    <source>
        <dbReference type="ARBA" id="ARBA00022890"/>
    </source>
</evidence>
<evidence type="ECO:0000256" key="13">
    <source>
        <dbReference type="ARBA" id="ARBA00023125"/>
    </source>
</evidence>
<keyword evidence="9" id="KW-1162">Viral penetration into host cytoplasm</keyword>
<dbReference type="GO" id="GO:0003677">
    <property type="term" value="F:DNA binding"/>
    <property type="evidence" value="ECO:0007669"/>
    <property type="project" value="UniProtKB-KW"/>
</dbReference>